<dbReference type="Gene3D" id="3.80.10.10">
    <property type="entry name" value="Ribonuclease Inhibitor"/>
    <property type="match status" value="5"/>
</dbReference>
<evidence type="ECO:0000256" key="2">
    <source>
        <dbReference type="ARBA" id="ARBA00022473"/>
    </source>
</evidence>
<dbReference type="PROSITE" id="PS00022">
    <property type="entry name" value="EGF_1"/>
    <property type="match status" value="5"/>
</dbReference>
<keyword evidence="7" id="KW-0677">Repeat</keyword>
<evidence type="ECO:0000256" key="8">
    <source>
        <dbReference type="ARBA" id="ARBA00022782"/>
    </source>
</evidence>
<comment type="subcellular location">
    <subcellularLocation>
        <location evidence="1">Secreted</location>
    </subcellularLocation>
</comment>
<feature type="domain" description="EGF-like" evidence="16">
    <location>
        <begin position="1270"/>
        <end position="1305"/>
    </location>
</feature>
<evidence type="ECO:0000259" key="15">
    <source>
        <dbReference type="PROSITE" id="PS50025"/>
    </source>
</evidence>
<dbReference type="InterPro" id="IPR000483">
    <property type="entry name" value="Cys-rich_flank_reg_C"/>
</dbReference>
<evidence type="ECO:0000256" key="11">
    <source>
        <dbReference type="ARBA" id="ARBA00023180"/>
    </source>
</evidence>
<dbReference type="InterPro" id="IPR000372">
    <property type="entry name" value="LRRNT"/>
</dbReference>
<comment type="caution">
    <text evidence="12">Lacks conserved residue(s) required for the propagation of feature annotation.</text>
</comment>
<dbReference type="InterPro" id="IPR001611">
    <property type="entry name" value="Leu-rich_rpt"/>
</dbReference>
<keyword evidence="11" id="KW-0325">Glycoprotein</keyword>
<evidence type="ECO:0000256" key="10">
    <source>
        <dbReference type="ARBA" id="ARBA00023157"/>
    </source>
</evidence>
<dbReference type="SMART" id="SM00369">
    <property type="entry name" value="LRR_TYP"/>
    <property type="match status" value="15"/>
</dbReference>
<dbReference type="PROSITE" id="PS50025">
    <property type="entry name" value="LAM_G_DOMAIN"/>
    <property type="match status" value="1"/>
</dbReference>
<dbReference type="Pfam" id="PF13855">
    <property type="entry name" value="LRR_8"/>
    <property type="match status" value="5"/>
</dbReference>
<evidence type="ECO:0000256" key="6">
    <source>
        <dbReference type="ARBA" id="ARBA00022729"/>
    </source>
</evidence>
<feature type="disulfide bond" evidence="12">
    <location>
        <begin position="1295"/>
        <end position="1304"/>
    </location>
</feature>
<dbReference type="InterPro" id="IPR018097">
    <property type="entry name" value="EGF_Ca-bd_CS"/>
</dbReference>
<dbReference type="InterPro" id="IPR003645">
    <property type="entry name" value="Fol_N"/>
</dbReference>
<evidence type="ECO:0000256" key="4">
    <source>
        <dbReference type="ARBA" id="ARBA00022536"/>
    </source>
</evidence>
<organism evidence="17 18">
    <name type="scientific">Sparus aurata</name>
    <name type="common">Gilthead sea bream</name>
    <dbReference type="NCBI Taxonomy" id="8175"/>
    <lineage>
        <taxon>Eukaryota</taxon>
        <taxon>Metazoa</taxon>
        <taxon>Chordata</taxon>
        <taxon>Craniata</taxon>
        <taxon>Vertebrata</taxon>
        <taxon>Euteleostomi</taxon>
        <taxon>Actinopterygii</taxon>
        <taxon>Neopterygii</taxon>
        <taxon>Teleostei</taxon>
        <taxon>Neoteleostei</taxon>
        <taxon>Acanthomorphata</taxon>
        <taxon>Eupercaria</taxon>
        <taxon>Spariformes</taxon>
        <taxon>Sparidae</taxon>
        <taxon>Sparus</taxon>
    </lineage>
</organism>
<dbReference type="SUPFAM" id="SSF49899">
    <property type="entry name" value="Concanavalin A-like lectins/glucanases"/>
    <property type="match status" value="1"/>
</dbReference>
<dbReference type="Pfam" id="PF12661">
    <property type="entry name" value="hEGF"/>
    <property type="match status" value="2"/>
</dbReference>
<evidence type="ECO:0000256" key="12">
    <source>
        <dbReference type="PROSITE-ProRule" id="PRU00076"/>
    </source>
</evidence>
<dbReference type="FunFam" id="2.10.25.10:FF:000062">
    <property type="entry name" value="Slit guidance ligand 2"/>
    <property type="match status" value="1"/>
</dbReference>
<dbReference type="Pfam" id="PF02210">
    <property type="entry name" value="Laminin_G_2"/>
    <property type="match status" value="1"/>
</dbReference>
<evidence type="ECO:0000256" key="13">
    <source>
        <dbReference type="SAM" id="SignalP"/>
    </source>
</evidence>
<keyword evidence="4 12" id="KW-0245">EGF-like domain</keyword>
<evidence type="ECO:0000313" key="18">
    <source>
        <dbReference type="Proteomes" id="UP000472265"/>
    </source>
</evidence>
<dbReference type="InterPro" id="IPR006207">
    <property type="entry name" value="Cys_knot_C"/>
</dbReference>
<proteinExistence type="predicted"/>
<dbReference type="FunFam" id="2.10.25.10:FF:000472">
    <property type="entry name" value="Uncharacterized protein, isoform A"/>
    <property type="match status" value="1"/>
</dbReference>
<dbReference type="InterPro" id="IPR013032">
    <property type="entry name" value="EGF-like_CS"/>
</dbReference>
<feature type="domain" description="EGF-like" evidence="16">
    <location>
        <begin position="848"/>
        <end position="883"/>
    </location>
</feature>
<keyword evidence="8" id="KW-0221">Differentiation</keyword>
<feature type="disulfide bond" evidence="12">
    <location>
        <begin position="894"/>
        <end position="911"/>
    </location>
</feature>
<dbReference type="SUPFAM" id="SSF57196">
    <property type="entry name" value="EGF/Laminin"/>
    <property type="match status" value="3"/>
</dbReference>
<reference evidence="17" key="2">
    <citation type="submission" date="2025-08" db="UniProtKB">
        <authorList>
            <consortium name="Ensembl"/>
        </authorList>
    </citation>
    <scope>IDENTIFICATION</scope>
</reference>
<feature type="signal peptide" evidence="13">
    <location>
        <begin position="1"/>
        <end position="18"/>
    </location>
</feature>
<evidence type="ECO:0000256" key="9">
    <source>
        <dbReference type="ARBA" id="ARBA00022902"/>
    </source>
</evidence>
<evidence type="ECO:0000313" key="17">
    <source>
        <dbReference type="Ensembl" id="ENSSAUP00010040988.1"/>
    </source>
</evidence>
<feature type="domain" description="EGF-like" evidence="16">
    <location>
        <begin position="885"/>
        <end position="923"/>
    </location>
</feature>
<dbReference type="SMART" id="SM00041">
    <property type="entry name" value="CT"/>
    <property type="match status" value="1"/>
</dbReference>
<feature type="domain" description="EGF-like" evidence="16">
    <location>
        <begin position="1234"/>
        <end position="1265"/>
    </location>
</feature>
<dbReference type="GO" id="GO:0045597">
    <property type="term" value="P:positive regulation of cell differentiation"/>
    <property type="evidence" value="ECO:0007669"/>
    <property type="project" value="UniProtKB-ARBA"/>
</dbReference>
<feature type="disulfide bond" evidence="12">
    <location>
        <begin position="1255"/>
        <end position="1264"/>
    </location>
</feature>
<dbReference type="GO" id="GO:0005509">
    <property type="term" value="F:calcium ion binding"/>
    <property type="evidence" value="ECO:0007669"/>
    <property type="project" value="InterPro"/>
</dbReference>
<name>A0A671WPQ9_SPAAU</name>
<dbReference type="GO" id="GO:0005886">
    <property type="term" value="C:plasma membrane"/>
    <property type="evidence" value="ECO:0007669"/>
    <property type="project" value="TreeGrafter"/>
</dbReference>
<sequence>MLALGVLVLVAGRGGVEACPALCSCLGNTVDCHGLGIHSIPKNIPRGTERLDLNGNNLTVVTKTDFSGLKHLRVLHLMENQIGNVERGAFDDLKELERLRLNKNRLSQLQELLFQKNEALSRLDLSENFIQAVPRRAFRGATDLKNLQLDKNHISCIEEGAFRALRSLEVLTLNNNNISSIPVSSFNHMPKLRTFRLHSNSLRCDCHLAWLSPWLRQRAALGLYTQCSSPPSLRGLNLAELRKSDFACSGTAAHLASGSCPPMCSCSNNIVDCRGRGLTAIPAHLPEAMTEIDSCSVCVLAVTEVCACFIPRDLSNNQISEIAPDAFHGLRALNSLVLYGNKITELPSGVFDGLASLELLLLNANKIHCIRASVFKDLENLALLSLYDNKIQSLAKGTFSSLRSIQTLHLAQNPFVCDCNVKWLADFLRSNPIETSGARCASPRRLANKRIAQIKSNKFRCSGTEDRRLSYECNSKPVCPAKCRCEANVVDCSNLRLTKFPEHLPSSTEELRLNNNDLSVLEATGAFKGLSQLKKINLSNNKISEIEDGAFEGASAAAELHLTANHLESVRGSMFRGMEGLRMLMLRNNKISCIHNGSFTGLTNVRLLSLYDNQLSTILPGAFDTLPNLSTLNLLANPFNCDCRLSWFGAWLRSRRIVTGNPRCQGPAFLREIPLQDVAVPDFRCEDGSVLEDSSCSLGPQCPSQCTCMDSVVRCSNKHLQALPRGLPRNVTELRPHVVFFSSCRILSYNSLRCIPPLALAHTHTHTHTHTHKQTHFHSILVAIGANPLYCDCRLLWLSDWVKSGYKEPGIARCAGPRGMEGKLLLTTPADKFQCVGPVDASVQAKCSPCVASPCQNQGVCKVDHTQLFTCTCKTGFTGKYCETPVDACVSNPCTNGGVCLSDEQTAGFSCACAFGFHGTFCEVNVDDCQDHGCENGATCVDGVGNYTCLCPPNYAGMTSWEYWELKEHRKHCRYCTWGSEDCLYANIKMHLKISKVHLKRCNFNDIPSHARRLFPLSGEFCEVGLRPPSPCQLAQCQNGAPCVEKTGTAVCQCLPGFEGQSCEKLVSVNFVDRDSYVQLQDIKNWPQANITLQVSTAEENGILLYNGDNEPIAVELHQGHVRVTYDPGNQPATAIYSTETVNDGQFHTVELVTFNRMVNLSVDGGEKTSVNALSVSAGMPEEVMPISLGLSSQNLNMSSFHGCIRNLYINHELQDFTRSHMKPGVVPGCQACRKLYCLHGICQPNGAQTYRCDCEEGYHGALCNLQGEPEGSCQSPQCLHGRCEVTDDGERCVCEQGYTGEGCDIGEDTGEEKVHTLFSPGEVQIHVQHIVSGCLLTVCFTSTESPCRGEPVRDYHRLQRGTVLCQTSKPFSWVECRGRCQAGTEPGATAASCCAPLRVRRRRLAFECDDGTSFTQDVEKPVECGCKDCVY</sequence>
<dbReference type="GO" id="GO:0060218">
    <property type="term" value="P:hematopoietic stem cell differentiation"/>
    <property type="evidence" value="ECO:0007669"/>
    <property type="project" value="UniProtKB-ARBA"/>
</dbReference>
<evidence type="ECO:0000256" key="7">
    <source>
        <dbReference type="ARBA" id="ARBA00022737"/>
    </source>
</evidence>
<dbReference type="PROSITE" id="PS01185">
    <property type="entry name" value="CTCK_1"/>
    <property type="match status" value="1"/>
</dbReference>
<dbReference type="PROSITE" id="PS01187">
    <property type="entry name" value="EGF_CA"/>
    <property type="match status" value="1"/>
</dbReference>
<keyword evidence="9" id="KW-0524">Neurogenesis</keyword>
<keyword evidence="2" id="KW-0217">Developmental protein</keyword>
<dbReference type="InterPro" id="IPR050541">
    <property type="entry name" value="LRR_TM_domain-containing"/>
</dbReference>
<dbReference type="GeneTree" id="ENSGT00940000157322"/>
<dbReference type="SMART" id="SM00013">
    <property type="entry name" value="LRRNT"/>
    <property type="match status" value="4"/>
</dbReference>
<dbReference type="PROSITE" id="PS51450">
    <property type="entry name" value="LRR"/>
    <property type="match status" value="3"/>
</dbReference>
<dbReference type="CDD" id="cd00110">
    <property type="entry name" value="LamG"/>
    <property type="match status" value="1"/>
</dbReference>
<dbReference type="FunFam" id="3.80.10.10:FF:000002">
    <property type="entry name" value="Slit guidance ligand 2"/>
    <property type="match status" value="2"/>
</dbReference>
<evidence type="ECO:0000256" key="1">
    <source>
        <dbReference type="ARBA" id="ARBA00004613"/>
    </source>
</evidence>
<dbReference type="SMART" id="SM00181">
    <property type="entry name" value="EGF"/>
    <property type="match status" value="6"/>
</dbReference>
<evidence type="ECO:0000256" key="5">
    <source>
        <dbReference type="ARBA" id="ARBA00022614"/>
    </source>
</evidence>
<feature type="disulfide bond" evidence="12">
    <location>
        <begin position="1054"/>
        <end position="1063"/>
    </location>
</feature>
<reference evidence="17" key="1">
    <citation type="submission" date="2021-04" db="EMBL/GenBank/DDBJ databases">
        <authorList>
            <consortium name="Wellcome Sanger Institute Data Sharing"/>
        </authorList>
    </citation>
    <scope>NUCLEOTIDE SEQUENCE [LARGE SCALE GENOMIC DNA]</scope>
</reference>
<dbReference type="InterPro" id="IPR000152">
    <property type="entry name" value="EGF-type_Asp/Asn_hydroxyl_site"/>
</dbReference>
<keyword evidence="3" id="KW-0964">Secreted</keyword>
<keyword evidence="10 12" id="KW-1015">Disulfide bond</keyword>
<keyword evidence="18" id="KW-1185">Reference proteome</keyword>
<keyword evidence="5" id="KW-0433">Leucine-rich repeat</keyword>
<dbReference type="GO" id="GO:1901222">
    <property type="term" value="P:regulation of non-canonical NF-kappaB signal transduction"/>
    <property type="evidence" value="ECO:0007669"/>
    <property type="project" value="UniProtKB-ARBA"/>
</dbReference>
<dbReference type="InterPro" id="IPR001791">
    <property type="entry name" value="Laminin_G"/>
</dbReference>
<dbReference type="PROSITE" id="PS00010">
    <property type="entry name" value="ASX_HYDROXYL"/>
    <property type="match status" value="1"/>
</dbReference>
<feature type="chain" id="PRO_5025382515" evidence="13">
    <location>
        <begin position="19"/>
        <end position="1432"/>
    </location>
</feature>
<dbReference type="OMA" id="ACAYGFH"/>
<dbReference type="SMART" id="SM00274">
    <property type="entry name" value="FOLN"/>
    <property type="match status" value="2"/>
</dbReference>
<dbReference type="SUPFAM" id="SSF52058">
    <property type="entry name" value="L domain-like"/>
    <property type="match status" value="4"/>
</dbReference>
<dbReference type="FunFam" id="2.10.25.10:FF:000063">
    <property type="entry name" value="Slit guidance ligand 2"/>
    <property type="match status" value="1"/>
</dbReference>
<dbReference type="SMART" id="SM00282">
    <property type="entry name" value="LamG"/>
    <property type="match status" value="1"/>
</dbReference>
<dbReference type="InterPro" id="IPR003591">
    <property type="entry name" value="Leu-rich_rpt_typical-subtyp"/>
</dbReference>
<feature type="disulfide bond" evidence="12">
    <location>
        <begin position="913"/>
        <end position="922"/>
    </location>
</feature>
<accession>A0A671WPQ9</accession>
<dbReference type="InterPro" id="IPR000742">
    <property type="entry name" value="EGF"/>
</dbReference>
<dbReference type="Pfam" id="PF01462">
    <property type="entry name" value="LRRNT"/>
    <property type="match status" value="2"/>
</dbReference>
<feature type="disulfide bond" evidence="12">
    <location>
        <begin position="873"/>
        <end position="882"/>
    </location>
</feature>
<evidence type="ECO:0000259" key="16">
    <source>
        <dbReference type="PROSITE" id="PS50026"/>
    </source>
</evidence>
<dbReference type="InterPro" id="IPR013320">
    <property type="entry name" value="ConA-like_dom_sf"/>
</dbReference>
<dbReference type="PANTHER" id="PTHR24369:SF196">
    <property type="entry name" value="RETICULON 4 RECEPTOR LIKE 1"/>
    <property type="match status" value="1"/>
</dbReference>
<dbReference type="CDD" id="cd00054">
    <property type="entry name" value="EGF_CA"/>
    <property type="match status" value="4"/>
</dbReference>
<protein>
    <submittedName>
        <fullName evidence="17">Slit homolog 1b (Drosophila)</fullName>
    </submittedName>
</protein>
<dbReference type="Proteomes" id="UP000472265">
    <property type="component" value="Chromosome 1"/>
</dbReference>
<dbReference type="FunFam" id="3.80.10.10:FF:000032">
    <property type="entry name" value="Slit homolog 2 (Drosophila)"/>
    <property type="match status" value="1"/>
</dbReference>
<dbReference type="PROSITE" id="PS50026">
    <property type="entry name" value="EGF_3"/>
    <property type="match status" value="6"/>
</dbReference>
<feature type="domain" description="CTCK" evidence="14">
    <location>
        <begin position="1348"/>
        <end position="1431"/>
    </location>
</feature>
<reference evidence="17" key="3">
    <citation type="submission" date="2025-09" db="UniProtKB">
        <authorList>
            <consortium name="Ensembl"/>
        </authorList>
    </citation>
    <scope>IDENTIFICATION</scope>
</reference>
<dbReference type="InterPro" id="IPR032675">
    <property type="entry name" value="LRR_dom_sf"/>
</dbReference>
<dbReference type="SMART" id="SM00365">
    <property type="entry name" value="LRR_SD22"/>
    <property type="match status" value="5"/>
</dbReference>
<dbReference type="GO" id="GO:0007399">
    <property type="term" value="P:nervous system development"/>
    <property type="evidence" value="ECO:0007669"/>
    <property type="project" value="UniProtKB-KW"/>
</dbReference>
<dbReference type="Gene3D" id="2.10.25.10">
    <property type="entry name" value="Laminin"/>
    <property type="match status" value="5"/>
</dbReference>
<feature type="domain" description="Laminin G" evidence="15">
    <location>
        <begin position="1067"/>
        <end position="1230"/>
    </location>
</feature>
<evidence type="ECO:0000256" key="3">
    <source>
        <dbReference type="ARBA" id="ARBA00022525"/>
    </source>
</evidence>
<dbReference type="Gene3D" id="2.60.120.200">
    <property type="match status" value="1"/>
</dbReference>
<dbReference type="SMART" id="SM00179">
    <property type="entry name" value="EGF_CA"/>
    <property type="match status" value="5"/>
</dbReference>
<feature type="disulfide bond" evidence="12">
    <location>
        <begin position="1274"/>
        <end position="1284"/>
    </location>
</feature>
<dbReference type="PANTHER" id="PTHR24369">
    <property type="entry name" value="ANTIGEN BSP, PUTATIVE-RELATED"/>
    <property type="match status" value="1"/>
</dbReference>
<dbReference type="InterPro" id="IPR001881">
    <property type="entry name" value="EGF-like_Ca-bd_dom"/>
</dbReference>
<dbReference type="Ensembl" id="ENSSAUT00010043170.1">
    <property type="protein sequence ID" value="ENSSAUP00010040988.1"/>
    <property type="gene ID" value="ENSSAUG00010013502.1"/>
</dbReference>
<dbReference type="Pfam" id="PF00008">
    <property type="entry name" value="EGF"/>
    <property type="match status" value="1"/>
</dbReference>
<dbReference type="PROSITE" id="PS01225">
    <property type="entry name" value="CTCK_2"/>
    <property type="match status" value="1"/>
</dbReference>
<dbReference type="SMART" id="SM00082">
    <property type="entry name" value="LRRCT"/>
    <property type="match status" value="4"/>
</dbReference>
<feature type="domain" description="EGF-like" evidence="16">
    <location>
        <begin position="1028"/>
        <end position="1064"/>
    </location>
</feature>
<feature type="domain" description="EGF-like" evidence="16">
    <location>
        <begin position="925"/>
        <end position="961"/>
    </location>
</feature>
<evidence type="ECO:0000259" key="14">
    <source>
        <dbReference type="PROSITE" id="PS01225"/>
    </source>
</evidence>
<keyword evidence="6 13" id="KW-0732">Signal</keyword>
<gene>
    <name evidence="17" type="primary">SLIT1</name>
    <name evidence="17" type="synonym">slit1b</name>
</gene>
<dbReference type="FunFam" id="3.80.10.10:FF:000039">
    <property type="entry name" value="slit homolog 2 protein isoform X2"/>
    <property type="match status" value="1"/>
</dbReference>
<dbReference type="Pfam" id="PF01463">
    <property type="entry name" value="LRRCT"/>
    <property type="match status" value="4"/>
</dbReference>
<dbReference type="GO" id="GO:0005576">
    <property type="term" value="C:extracellular region"/>
    <property type="evidence" value="ECO:0007669"/>
    <property type="project" value="UniProtKB-SubCell"/>
</dbReference>
<dbReference type="PROSITE" id="PS01186">
    <property type="entry name" value="EGF_2"/>
    <property type="match status" value="5"/>
</dbReference>